<dbReference type="AlphaFoldDB" id="A0AAJ0GTK1"/>
<gene>
    <name evidence="2" type="ORF">B0T15DRAFT_511793</name>
</gene>
<protein>
    <submittedName>
        <fullName evidence="2">Uncharacterized protein</fullName>
    </submittedName>
</protein>
<feature type="compositionally biased region" description="Basic and acidic residues" evidence="1">
    <location>
        <begin position="296"/>
        <end position="309"/>
    </location>
</feature>
<feature type="compositionally biased region" description="Acidic residues" evidence="1">
    <location>
        <begin position="322"/>
        <end position="333"/>
    </location>
</feature>
<name>A0AAJ0GTK1_9PEZI</name>
<organism evidence="2 3">
    <name type="scientific">Chaetomium strumarium</name>
    <dbReference type="NCBI Taxonomy" id="1170767"/>
    <lineage>
        <taxon>Eukaryota</taxon>
        <taxon>Fungi</taxon>
        <taxon>Dikarya</taxon>
        <taxon>Ascomycota</taxon>
        <taxon>Pezizomycotina</taxon>
        <taxon>Sordariomycetes</taxon>
        <taxon>Sordariomycetidae</taxon>
        <taxon>Sordariales</taxon>
        <taxon>Chaetomiaceae</taxon>
        <taxon>Chaetomium</taxon>
    </lineage>
</organism>
<dbReference type="EMBL" id="JAUDZG010000004">
    <property type="protein sequence ID" value="KAK3305932.1"/>
    <property type="molecule type" value="Genomic_DNA"/>
</dbReference>
<reference evidence="2" key="2">
    <citation type="submission" date="2023-06" db="EMBL/GenBank/DDBJ databases">
        <authorList>
            <consortium name="Lawrence Berkeley National Laboratory"/>
            <person name="Mondo S.J."/>
            <person name="Hensen N."/>
            <person name="Bonometti L."/>
            <person name="Westerberg I."/>
            <person name="Brannstrom I.O."/>
            <person name="Guillou S."/>
            <person name="Cros-Aarteil S."/>
            <person name="Calhoun S."/>
            <person name="Haridas S."/>
            <person name="Kuo A."/>
            <person name="Pangilinan J."/>
            <person name="Riley R."/>
            <person name="Labutti K."/>
            <person name="Andreopoulos B."/>
            <person name="Lipzen A."/>
            <person name="Chen C."/>
            <person name="Yanf M."/>
            <person name="Daum C."/>
            <person name="Ng V."/>
            <person name="Clum A."/>
            <person name="Steindorff A."/>
            <person name="Ohm R."/>
            <person name="Martin F."/>
            <person name="Silar P."/>
            <person name="Natvig D."/>
            <person name="Lalanne C."/>
            <person name="Gautier V."/>
            <person name="Ament-Velasquez S.L."/>
            <person name="Kruys A."/>
            <person name="Hutchinson M.I."/>
            <person name="Powell A.J."/>
            <person name="Barry K."/>
            <person name="Miller A.N."/>
            <person name="Grigoriev I.V."/>
            <person name="Debuchy R."/>
            <person name="Gladieux P."/>
            <person name="Thoren M.H."/>
            <person name="Johannesson H."/>
        </authorList>
    </citation>
    <scope>NUCLEOTIDE SEQUENCE</scope>
    <source>
        <strain evidence="2">CBS 333.67</strain>
    </source>
</reference>
<reference evidence="2" key="1">
    <citation type="journal article" date="2023" name="Mol. Phylogenet. Evol.">
        <title>Genome-scale phylogeny and comparative genomics of the fungal order Sordariales.</title>
        <authorList>
            <person name="Hensen N."/>
            <person name="Bonometti L."/>
            <person name="Westerberg I."/>
            <person name="Brannstrom I.O."/>
            <person name="Guillou S."/>
            <person name="Cros-Aarteil S."/>
            <person name="Calhoun S."/>
            <person name="Haridas S."/>
            <person name="Kuo A."/>
            <person name="Mondo S."/>
            <person name="Pangilinan J."/>
            <person name="Riley R."/>
            <person name="LaButti K."/>
            <person name="Andreopoulos B."/>
            <person name="Lipzen A."/>
            <person name="Chen C."/>
            <person name="Yan M."/>
            <person name="Daum C."/>
            <person name="Ng V."/>
            <person name="Clum A."/>
            <person name="Steindorff A."/>
            <person name="Ohm R.A."/>
            <person name="Martin F."/>
            <person name="Silar P."/>
            <person name="Natvig D.O."/>
            <person name="Lalanne C."/>
            <person name="Gautier V."/>
            <person name="Ament-Velasquez S.L."/>
            <person name="Kruys A."/>
            <person name="Hutchinson M.I."/>
            <person name="Powell A.J."/>
            <person name="Barry K."/>
            <person name="Miller A.N."/>
            <person name="Grigoriev I.V."/>
            <person name="Debuchy R."/>
            <person name="Gladieux P."/>
            <person name="Hiltunen Thoren M."/>
            <person name="Johannesson H."/>
        </authorList>
    </citation>
    <scope>NUCLEOTIDE SEQUENCE</scope>
    <source>
        <strain evidence="2">CBS 333.67</strain>
    </source>
</reference>
<proteinExistence type="predicted"/>
<dbReference type="Proteomes" id="UP001273166">
    <property type="component" value="Unassembled WGS sequence"/>
</dbReference>
<comment type="caution">
    <text evidence="2">The sequence shown here is derived from an EMBL/GenBank/DDBJ whole genome shotgun (WGS) entry which is preliminary data.</text>
</comment>
<accession>A0AAJ0GTK1</accession>
<dbReference type="GeneID" id="87886766"/>
<dbReference type="RefSeq" id="XP_062721712.1">
    <property type="nucleotide sequence ID" value="XM_062867937.1"/>
</dbReference>
<evidence type="ECO:0000313" key="3">
    <source>
        <dbReference type="Proteomes" id="UP001273166"/>
    </source>
</evidence>
<evidence type="ECO:0000256" key="1">
    <source>
        <dbReference type="SAM" id="MobiDB-lite"/>
    </source>
</evidence>
<keyword evidence="3" id="KW-1185">Reference proteome</keyword>
<sequence>MEHQPSLPPSTAEQMPDEMNNRLPALQHRPILHHLPMRYLESRLVPVTDQNFAELAKECADMYDNFVASGTPNPSPPANNTPFVEPESDSILHISQRELTSFLALFHRLTVSPFPHANVVQREANLAHEKELISQQAEALAKREEDVARREAALAMMRDDEAAFNQQLTDVWKQGNDAGYKTGFEFGRREAVPLTYQLHISALEEIHRRVRELKARCDRLGARGMGGRGGMVAELDRLCIAVEFQVRKTRAGSAQKGLDLEDLMRISGVEVDGEEGGEAVNYTKFLRMAERRKKRITDGEERKAMEKERQKRMRQKARVAGGEDDGDDGDDVEMGNSNASKGKGIDRTGTTTTVNQNPLYPAAFWTREWQARPKNDGPQFDNLPSSDWEFENSD</sequence>
<feature type="region of interest" description="Disordered" evidence="1">
    <location>
        <begin position="296"/>
        <end position="394"/>
    </location>
</feature>
<evidence type="ECO:0000313" key="2">
    <source>
        <dbReference type="EMBL" id="KAK3305932.1"/>
    </source>
</evidence>
<feature type="compositionally biased region" description="Polar residues" evidence="1">
    <location>
        <begin position="348"/>
        <end position="358"/>
    </location>
</feature>